<dbReference type="Gene3D" id="3.30.70.330">
    <property type="match status" value="1"/>
</dbReference>
<sequence length="263" mass="29911">MTIIMGEDIKVRVATVKSSGLRDRDTKRDADAVSLLDTRCHENPQTRVTTPREEAPNTMANPEEEEEEEKYESFLSRVRRTVYVDELTPHASKSVVESAFSQFGTVKDVIFLPNYLGPKELPTGVLVEMESEQTAKAVIETVSQFPFMVAGMPRPVRASAARPAMFSDRPKKPGRTIQFRWVDPSDAEFDKAQRVKRLVRKHTAEAAFMIKKQLEEAEELAKQQSETVTTHHKKFEMIDKLTHDRVAQELAGRYNIKCGPPHR</sequence>
<dbReference type="GO" id="GO:0003723">
    <property type="term" value="F:RNA binding"/>
    <property type="evidence" value="ECO:0007669"/>
    <property type="project" value="UniProtKB-UniRule"/>
</dbReference>
<dbReference type="EMBL" id="LK032731">
    <property type="protein sequence ID" value="CDY47708.1"/>
    <property type="molecule type" value="Genomic_DNA"/>
</dbReference>
<feature type="region of interest" description="Disordered" evidence="2">
    <location>
        <begin position="42"/>
        <end position="67"/>
    </location>
</feature>
<dbReference type="InterPro" id="IPR012677">
    <property type="entry name" value="Nucleotide-bd_a/b_plait_sf"/>
</dbReference>
<dbReference type="InterPro" id="IPR053316">
    <property type="entry name" value="Epigenetic_reg_gene_expr"/>
</dbReference>
<keyword evidence="5" id="KW-1185">Reference proteome</keyword>
<proteinExistence type="predicted"/>
<keyword evidence="1" id="KW-0694">RNA-binding</keyword>
<evidence type="ECO:0000313" key="5">
    <source>
        <dbReference type="Proteomes" id="UP000028999"/>
    </source>
</evidence>
<evidence type="ECO:0000256" key="2">
    <source>
        <dbReference type="SAM" id="MobiDB-lite"/>
    </source>
</evidence>
<dbReference type="Gramene" id="CDY47708">
    <property type="protein sequence ID" value="CDY47708"/>
    <property type="gene ID" value="GSBRNA2T00087974001"/>
</dbReference>
<dbReference type="AlphaFoldDB" id="A0A078IEV0"/>
<dbReference type="PaxDb" id="3708-A0A078IEV0"/>
<accession>A0A078IEV0</accession>
<evidence type="ECO:0000259" key="3">
    <source>
        <dbReference type="PROSITE" id="PS50102"/>
    </source>
</evidence>
<name>A0A078IEV0_BRANA</name>
<dbReference type="Proteomes" id="UP000028999">
    <property type="component" value="Unassembled WGS sequence"/>
</dbReference>
<dbReference type="InterPro" id="IPR000504">
    <property type="entry name" value="RRM_dom"/>
</dbReference>
<dbReference type="STRING" id="3708.A0A078IEV0"/>
<dbReference type="PANTHER" id="PTHR36309">
    <property type="entry name" value="RNA-BINDING (RRM/RBD/RNP MOTIFS) FAMILY PROTEIN"/>
    <property type="match status" value="1"/>
</dbReference>
<dbReference type="PROSITE" id="PS50102">
    <property type="entry name" value="RRM"/>
    <property type="match status" value="1"/>
</dbReference>
<dbReference type="OMA" id="MFDDRPI"/>
<dbReference type="SUPFAM" id="SSF54928">
    <property type="entry name" value="RNA-binding domain, RBD"/>
    <property type="match status" value="1"/>
</dbReference>
<dbReference type="PANTHER" id="PTHR36309:SF1">
    <property type="entry name" value="RNA-BINDING (RRM_RBD_RNP MOTIFS) FAMILY PROTEIN"/>
    <property type="match status" value="1"/>
</dbReference>
<evidence type="ECO:0000313" key="4">
    <source>
        <dbReference type="EMBL" id="CDY47708.1"/>
    </source>
</evidence>
<evidence type="ECO:0000256" key="1">
    <source>
        <dbReference type="PROSITE-ProRule" id="PRU00176"/>
    </source>
</evidence>
<dbReference type="InterPro" id="IPR035979">
    <property type="entry name" value="RBD_domain_sf"/>
</dbReference>
<protein>
    <submittedName>
        <fullName evidence="4">BnaA10g03970D protein</fullName>
    </submittedName>
</protein>
<feature type="compositionally biased region" description="Basic and acidic residues" evidence="2">
    <location>
        <begin position="42"/>
        <end position="55"/>
    </location>
</feature>
<feature type="domain" description="RRM" evidence="3">
    <location>
        <begin position="80"/>
        <end position="163"/>
    </location>
</feature>
<reference evidence="4 5" key="1">
    <citation type="journal article" date="2014" name="Science">
        <title>Plant genetics. Early allopolyploid evolution in the post-Neolithic Brassica napus oilseed genome.</title>
        <authorList>
            <person name="Chalhoub B."/>
            <person name="Denoeud F."/>
            <person name="Liu S."/>
            <person name="Parkin I.A."/>
            <person name="Tang H."/>
            <person name="Wang X."/>
            <person name="Chiquet J."/>
            <person name="Belcram H."/>
            <person name="Tong C."/>
            <person name="Samans B."/>
            <person name="Correa M."/>
            <person name="Da Silva C."/>
            <person name="Just J."/>
            <person name="Falentin C."/>
            <person name="Koh C.S."/>
            <person name="Le Clainche I."/>
            <person name="Bernard M."/>
            <person name="Bento P."/>
            <person name="Noel B."/>
            <person name="Labadie K."/>
            <person name="Alberti A."/>
            <person name="Charles M."/>
            <person name="Arnaud D."/>
            <person name="Guo H."/>
            <person name="Daviaud C."/>
            <person name="Alamery S."/>
            <person name="Jabbari K."/>
            <person name="Zhao M."/>
            <person name="Edger P.P."/>
            <person name="Chelaifa H."/>
            <person name="Tack D."/>
            <person name="Lassalle G."/>
            <person name="Mestiri I."/>
            <person name="Schnel N."/>
            <person name="Le Paslier M.C."/>
            <person name="Fan G."/>
            <person name="Renault V."/>
            <person name="Bayer P.E."/>
            <person name="Golicz A.A."/>
            <person name="Manoli S."/>
            <person name="Lee T.H."/>
            <person name="Thi V.H."/>
            <person name="Chalabi S."/>
            <person name="Hu Q."/>
            <person name="Fan C."/>
            <person name="Tollenaere R."/>
            <person name="Lu Y."/>
            <person name="Battail C."/>
            <person name="Shen J."/>
            <person name="Sidebottom C.H."/>
            <person name="Wang X."/>
            <person name="Canaguier A."/>
            <person name="Chauveau A."/>
            <person name="Berard A."/>
            <person name="Deniot G."/>
            <person name="Guan M."/>
            <person name="Liu Z."/>
            <person name="Sun F."/>
            <person name="Lim Y.P."/>
            <person name="Lyons E."/>
            <person name="Town C.D."/>
            <person name="Bancroft I."/>
            <person name="Wang X."/>
            <person name="Meng J."/>
            <person name="Ma J."/>
            <person name="Pires J.C."/>
            <person name="King G.J."/>
            <person name="Brunel D."/>
            <person name="Delourme R."/>
            <person name="Renard M."/>
            <person name="Aury J.M."/>
            <person name="Adams K.L."/>
            <person name="Batley J."/>
            <person name="Snowdon R.J."/>
            <person name="Tost J."/>
            <person name="Edwards D."/>
            <person name="Zhou Y."/>
            <person name="Hua W."/>
            <person name="Sharpe A.G."/>
            <person name="Paterson A.H."/>
            <person name="Guan C."/>
            <person name="Wincker P."/>
        </authorList>
    </citation>
    <scope>NUCLEOTIDE SEQUENCE [LARGE SCALE GENOMIC DNA]</scope>
    <source>
        <strain evidence="5">cv. Darmor-bzh</strain>
    </source>
</reference>
<organism evidence="4 5">
    <name type="scientific">Brassica napus</name>
    <name type="common">Rape</name>
    <dbReference type="NCBI Taxonomy" id="3708"/>
    <lineage>
        <taxon>Eukaryota</taxon>
        <taxon>Viridiplantae</taxon>
        <taxon>Streptophyta</taxon>
        <taxon>Embryophyta</taxon>
        <taxon>Tracheophyta</taxon>
        <taxon>Spermatophyta</taxon>
        <taxon>Magnoliopsida</taxon>
        <taxon>eudicotyledons</taxon>
        <taxon>Gunneridae</taxon>
        <taxon>Pentapetalae</taxon>
        <taxon>rosids</taxon>
        <taxon>malvids</taxon>
        <taxon>Brassicales</taxon>
        <taxon>Brassicaceae</taxon>
        <taxon>Brassiceae</taxon>
        <taxon>Brassica</taxon>
    </lineage>
</organism>
<gene>
    <name evidence="4" type="primary">BnaA10g03970D</name>
    <name evidence="4" type="ORF">GSBRNA2T00087974001</name>
</gene>